<dbReference type="GO" id="GO:0046961">
    <property type="term" value="F:proton-transporting ATPase activity, rotational mechanism"/>
    <property type="evidence" value="ECO:0007669"/>
    <property type="project" value="InterPro"/>
</dbReference>
<evidence type="ECO:0000256" key="5">
    <source>
        <dbReference type="ARBA" id="ARBA00022989"/>
    </source>
</evidence>
<feature type="transmembrane region" description="Helical" evidence="8">
    <location>
        <begin position="481"/>
        <end position="504"/>
    </location>
</feature>
<keyword evidence="10" id="KW-1185">Reference proteome</keyword>
<dbReference type="RefSeq" id="WP_022636754.1">
    <property type="nucleotide sequence ID" value="NZ_ASJR01000009.1"/>
</dbReference>
<dbReference type="PANTHER" id="PTHR11629:SF63">
    <property type="entry name" value="V-TYPE PROTON ATPASE SUBUNIT A"/>
    <property type="match status" value="1"/>
</dbReference>
<accession>U7DBQ5</accession>
<feature type="transmembrane region" description="Helical" evidence="8">
    <location>
        <begin position="567"/>
        <end position="594"/>
    </location>
</feature>
<dbReference type="EMBL" id="ASJR01000009">
    <property type="protein sequence ID" value="ERP31835.1"/>
    <property type="molecule type" value="Genomic_DNA"/>
</dbReference>
<name>U7DBQ5_9BACT</name>
<dbReference type="PATRIC" id="fig|1313304.3.peg.1225"/>
<gene>
    <name evidence="9" type="ORF">CALK_1283</name>
</gene>
<evidence type="ECO:0000313" key="9">
    <source>
        <dbReference type="EMBL" id="ERP31835.1"/>
    </source>
</evidence>
<comment type="similarity">
    <text evidence="2">Belongs to the V-ATPase 116 kDa subunit family.</text>
</comment>
<dbReference type="Proteomes" id="UP000017148">
    <property type="component" value="Unassembled WGS sequence"/>
</dbReference>
<keyword evidence="7 8" id="KW-0472">Membrane</keyword>
<dbReference type="STRING" id="1313304.CALK_1283"/>
<dbReference type="GO" id="GO:0007035">
    <property type="term" value="P:vacuolar acidification"/>
    <property type="evidence" value="ECO:0007669"/>
    <property type="project" value="TreeGrafter"/>
</dbReference>
<dbReference type="eggNOG" id="COG1269">
    <property type="taxonomic scope" value="Bacteria"/>
</dbReference>
<proteinExistence type="inferred from homology"/>
<feature type="transmembrane region" description="Helical" evidence="8">
    <location>
        <begin position="440"/>
        <end position="461"/>
    </location>
</feature>
<feature type="transmembrane region" description="Helical" evidence="8">
    <location>
        <begin position="351"/>
        <end position="373"/>
    </location>
</feature>
<evidence type="ECO:0000256" key="6">
    <source>
        <dbReference type="ARBA" id="ARBA00023065"/>
    </source>
</evidence>
<evidence type="ECO:0000256" key="3">
    <source>
        <dbReference type="ARBA" id="ARBA00022448"/>
    </source>
</evidence>
<keyword evidence="4 8" id="KW-0812">Transmembrane</keyword>
<comment type="subcellular location">
    <subcellularLocation>
        <location evidence="1">Membrane</location>
        <topology evidence="1">Multi-pass membrane protein</topology>
    </subcellularLocation>
</comment>
<dbReference type="GO" id="GO:0051117">
    <property type="term" value="F:ATPase binding"/>
    <property type="evidence" value="ECO:0007669"/>
    <property type="project" value="TreeGrafter"/>
</dbReference>
<evidence type="ECO:0000256" key="2">
    <source>
        <dbReference type="ARBA" id="ARBA00009904"/>
    </source>
</evidence>
<feature type="transmembrane region" description="Helical" evidence="8">
    <location>
        <begin position="539"/>
        <end position="561"/>
    </location>
</feature>
<keyword evidence="3" id="KW-0813">Transport</keyword>
<dbReference type="AlphaFoldDB" id="U7DBQ5"/>
<evidence type="ECO:0000256" key="8">
    <source>
        <dbReference type="SAM" id="Phobius"/>
    </source>
</evidence>
<dbReference type="GO" id="GO:0033179">
    <property type="term" value="C:proton-transporting V-type ATPase, V0 domain"/>
    <property type="evidence" value="ECO:0007669"/>
    <property type="project" value="InterPro"/>
</dbReference>
<reference evidence="9 10" key="1">
    <citation type="journal article" date="2013" name="Environ. Microbiol.">
        <title>Genome analysis of Chitinivibrio alkaliphilus gen. nov., sp. nov., a novel extremely haloalkaliphilic anaerobic chitinolytic bacterium from the candidate phylum Termite Group 3.</title>
        <authorList>
            <person name="Sorokin D.Y."/>
            <person name="Gumerov V.M."/>
            <person name="Rakitin A.L."/>
            <person name="Beletsky A.V."/>
            <person name="Damste J.S."/>
            <person name="Muyzer G."/>
            <person name="Mardanov A.V."/>
            <person name="Ravin N.V."/>
        </authorList>
    </citation>
    <scope>NUCLEOTIDE SEQUENCE [LARGE SCALE GENOMIC DNA]</scope>
    <source>
        <strain evidence="9 10">ACht1</strain>
    </source>
</reference>
<feature type="transmembrane region" description="Helical" evidence="8">
    <location>
        <begin position="315"/>
        <end position="339"/>
    </location>
</feature>
<evidence type="ECO:0000313" key="10">
    <source>
        <dbReference type="Proteomes" id="UP000017148"/>
    </source>
</evidence>
<protein>
    <submittedName>
        <fullName evidence="9">V-type ATPase, subunit I</fullName>
    </submittedName>
</protein>
<comment type="caution">
    <text evidence="9">The sequence shown here is derived from an EMBL/GenBank/DDBJ whole genome shotgun (WGS) entry which is preliminary data.</text>
</comment>
<organism evidence="9 10">
    <name type="scientific">Chitinivibrio alkaliphilus ACht1</name>
    <dbReference type="NCBI Taxonomy" id="1313304"/>
    <lineage>
        <taxon>Bacteria</taxon>
        <taxon>Pseudomonadati</taxon>
        <taxon>Fibrobacterota</taxon>
        <taxon>Chitinivibrionia</taxon>
        <taxon>Chitinivibrionales</taxon>
        <taxon>Chitinivibrionaceae</taxon>
        <taxon>Chitinivibrio</taxon>
    </lineage>
</organism>
<evidence type="ECO:0000256" key="7">
    <source>
        <dbReference type="ARBA" id="ARBA00023136"/>
    </source>
</evidence>
<dbReference type="InterPro" id="IPR002490">
    <property type="entry name" value="V-ATPase_116kDa_su"/>
</dbReference>
<keyword evidence="6" id="KW-0406">Ion transport</keyword>
<dbReference type="Pfam" id="PF01496">
    <property type="entry name" value="V_ATPase_I"/>
    <property type="match status" value="1"/>
</dbReference>
<evidence type="ECO:0000256" key="1">
    <source>
        <dbReference type="ARBA" id="ARBA00004141"/>
    </source>
</evidence>
<evidence type="ECO:0000256" key="4">
    <source>
        <dbReference type="ARBA" id="ARBA00022692"/>
    </source>
</evidence>
<dbReference type="OrthoDB" id="9803814at2"/>
<feature type="transmembrane region" description="Helical" evidence="8">
    <location>
        <begin position="404"/>
        <end position="428"/>
    </location>
</feature>
<sequence length="626" mass="69934">MIEPMKKLELLLYHREQEPFLESLREAGVVHIETQQETLSKKEEAARSELLRIDKVLREISRMKGLSLDEEPNTHGEKLVAQFEELCEKEEALKTEKNSLRKDVLQLTNWGNFSPKELDKLRHHGVYAHFFDLPNKDMKLLEGQTYEVITDAGASKYVVVFSRDEVLTLHGMEAAAIPMKSLREVEDTIARIDSTLEEIAQEKKAVSKQRACIQEFRDEVEGALRFERARNSMTGLTQDKLLHLTGWVPVKVEEKTQAVLEEYSCWYEFTEPTRGDKVPVKMKNKRGAQLFEPITKIFDLPDYFELDPTPFFAPFYALFFGLCLGDLGYGFLMVLAAVLGIKLLPQKMLPLLFLGAILGGATMISGVLLNTVFGAPLFNGWQGELFSGQHMALLQEQEIGGQTVYPAMAFSVFLGVIQICLGILLKGVNRFRDGGIRFTLFPLGSLLLTLSVALSLVKINFLDMATFFQIVSRDSVAATDVMNALSWSAISSVALFGLFLLFFFNNPDKKIGLRLPLGFWELYQFVTGIMGDGLSYIRLFALGLASGLLANAFNEIAFMVSGGDAPAVMGVLTVAILLLGHTINFILAALGAFVHPLRLTFVEFYNNLEFNGGAAPYAPFSRTNDN</sequence>
<dbReference type="GO" id="GO:0016471">
    <property type="term" value="C:vacuolar proton-transporting V-type ATPase complex"/>
    <property type="evidence" value="ECO:0007669"/>
    <property type="project" value="TreeGrafter"/>
</dbReference>
<dbReference type="PANTHER" id="PTHR11629">
    <property type="entry name" value="VACUOLAR PROTON ATPASES"/>
    <property type="match status" value="1"/>
</dbReference>
<keyword evidence="5 8" id="KW-1133">Transmembrane helix</keyword>